<dbReference type="PROSITE" id="PS50135">
    <property type="entry name" value="ZF_ZZ_2"/>
    <property type="match status" value="1"/>
</dbReference>
<feature type="compositionally biased region" description="Basic and acidic residues" evidence="14">
    <location>
        <begin position="862"/>
        <end position="873"/>
    </location>
</feature>
<feature type="compositionally biased region" description="Basic and acidic residues" evidence="14">
    <location>
        <begin position="783"/>
        <end position="792"/>
    </location>
</feature>
<dbReference type="GO" id="GO:0031410">
    <property type="term" value="C:cytoplasmic vesicle"/>
    <property type="evidence" value="ECO:0007669"/>
    <property type="project" value="UniProtKB-KW"/>
</dbReference>
<dbReference type="GO" id="GO:0030017">
    <property type="term" value="C:sarcomere"/>
    <property type="evidence" value="ECO:0007669"/>
    <property type="project" value="UniProtKB-SubCell"/>
</dbReference>
<feature type="region of interest" description="Disordered" evidence="14">
    <location>
        <begin position="771"/>
        <end position="801"/>
    </location>
</feature>
<dbReference type="Gene3D" id="3.10.20.90">
    <property type="entry name" value="Phosphatidylinositol 3-kinase Catalytic Subunit, Chain A, domain 1"/>
    <property type="match status" value="1"/>
</dbReference>
<dbReference type="FunFam" id="3.30.60.90:FF:000007">
    <property type="entry name" value="Next to BRCA1 gene 1 protein"/>
    <property type="match status" value="1"/>
</dbReference>
<dbReference type="Pfam" id="PF16158">
    <property type="entry name" value="N_BRCA1_IG"/>
    <property type="match status" value="1"/>
</dbReference>
<dbReference type="InterPro" id="IPR048511">
    <property type="entry name" value="TMEM106_N"/>
</dbReference>
<dbReference type="Pfam" id="PF07092">
    <property type="entry name" value="TMEM106"/>
    <property type="match status" value="1"/>
</dbReference>
<dbReference type="InterPro" id="IPR053793">
    <property type="entry name" value="PB1-like"/>
</dbReference>
<evidence type="ECO:0000313" key="19">
    <source>
        <dbReference type="Proteomes" id="UP000233556"/>
    </source>
</evidence>
<feature type="region of interest" description="Disordered" evidence="14">
    <location>
        <begin position="846"/>
        <end position="888"/>
    </location>
</feature>
<dbReference type="CDD" id="cd14947">
    <property type="entry name" value="NBR1_like"/>
    <property type="match status" value="1"/>
</dbReference>
<evidence type="ECO:0000256" key="1">
    <source>
        <dbReference type="ARBA" id="ARBA00004204"/>
    </source>
</evidence>
<evidence type="ECO:0000259" key="16">
    <source>
        <dbReference type="PROSITE" id="PS50135"/>
    </source>
</evidence>
<name>A0A2I0U5I6_LIMLA</name>
<dbReference type="InterPro" id="IPR000270">
    <property type="entry name" value="PB1_dom"/>
</dbReference>
<dbReference type="PROSITE" id="PS51745">
    <property type="entry name" value="PB1"/>
    <property type="match status" value="1"/>
</dbReference>
<keyword evidence="8" id="KW-0862">Zinc</keyword>
<comment type="subcellular location">
    <subcellularLocation>
        <location evidence="1">Cytoplasm</location>
        <location evidence="1">Myofibril</location>
        <location evidence="1">Sarcomere</location>
    </subcellularLocation>
    <subcellularLocation>
        <location evidence="3">Cytoplasmic vesicle</location>
        <location evidence="3">Autophagosome</location>
    </subcellularLocation>
    <subcellularLocation>
        <location evidence="2">Endomembrane system</location>
    </subcellularLocation>
</comment>
<feature type="domain" description="UBA" evidence="15">
    <location>
        <begin position="929"/>
        <end position="975"/>
    </location>
</feature>
<reference evidence="19" key="2">
    <citation type="submission" date="2017-12" db="EMBL/GenBank/DDBJ databases">
        <title>Genome sequence of the Bar-tailed Godwit (Limosa lapponica baueri).</title>
        <authorList>
            <person name="Lima N.C.B."/>
            <person name="Parody-Merino A.M."/>
            <person name="Battley P.F."/>
            <person name="Fidler A.E."/>
            <person name="Prosdocimi F."/>
        </authorList>
    </citation>
    <scope>NUCLEOTIDE SEQUENCE [LARGE SCALE GENOMIC DNA]</scope>
</reference>
<evidence type="ECO:0000256" key="12">
    <source>
        <dbReference type="PROSITE-ProRule" id="PRU00228"/>
    </source>
</evidence>
<dbReference type="Gene3D" id="1.10.8.10">
    <property type="entry name" value="DNA helicase RuvA subunit, C-terminal domain"/>
    <property type="match status" value="1"/>
</dbReference>
<protein>
    <recommendedName>
        <fullName evidence="20">Next to BRCA1 gene 1 protein</fullName>
    </recommendedName>
</protein>
<dbReference type="InterPro" id="IPR009790">
    <property type="entry name" value="TMEM106"/>
</dbReference>
<evidence type="ECO:0000256" key="6">
    <source>
        <dbReference type="ARBA" id="ARBA00022723"/>
    </source>
</evidence>
<keyword evidence="13" id="KW-0175">Coiled coil</keyword>
<sequence length="1216" mass="135604">MLGSSGRLTGLPSPPQERGMEPQVNLRVTCRGETQSFLVSDSAHTTWADVEAMVKVSFDLDNIQIKYIDEDNDEVSVNSKEEYEEALKIAVKQGNQLQMNVYEEDSSPKETSYSCSSQLREKTVTEKLALPKDEKKPLSHYSMLAQGLEENLKNEMELTMQPCIKTQFRSTRGESYLKVVDLLYRGVLQFREQVVKETVEKLEQKLYEKLVHQNQPPDFSESSITAAPPPSESQSVNGNPCDWLISCCNCQARIVGVRYQCSLCPAYNICEQCEAGTYAHDANHVLLKLRRPVLCIAENYSLAEFSPRLPATLEQVSFYFSFRDNKKWKCNKVEKTEFCVIGRLQKQMDKRFLKAEKQRLRAEKKQRKAEVRELKKQLKLHRKIHLWNSVHVLETSGSPTLKSESLQPNTFTSPSQPCQAIVPTLSAVFVDENLPDGTHLQPGTKFIKHWRMKNTGNVEWSSDTKDASLKTEAGAQLMGEIVEQAEIPLPTIPLKIKNLPSEREFYIPSVDLLTAQDLLSFELLDINIVQELERVPHNTPVVLTSFQLHVPKTMRFQTLKKAANFLDMTPCMSPLPHDSPLLEKPGLGQIEEENEGSAFKPVPGRAEACFPADTCIVKVKAEHPLNQEEGEEDMSGTQFVCETVIRSLTLDAAPDHKPPQKKKILQNSLQTLQDTFSGNMINEESPRIKTKYAPKKEGKIHQSEAMTEIDCGDLPLPDERAIPCSNTGNSDGEEDDDKDDVQSQVSSASSEDYIIILPECFDTSRPLGESMYSSALSQPSLEKAGEPERGAENPEGGSQLHTHSVSDILSMSQTLAVVPLTPEIADAVPQTERNLASLQTHVFQEPNIPASENISSTPQNQIREEPSGEDSREPGSSGVLTSKQRCSEYPRYPPGSSIAGELVKGALSVAASAYKALFAGPPIIEQQPEAREEHTAALLSSLCEMGFCDRQLNLQLLKKHNNNMVQVVTELLQISNSDWPLEAEDEIANYASINDSAASCTGIARRSCVNCPTCQGTGRVPREQEQQLVALIPYGDQRLKPRRTKLYVCLAVTICLLTTSLSIFFLFPRSVAVLPAGLNASSVGFNATTTTVYLNVTNVLNITNNNFYLVTAVQLDIEVLHQSLVVGKTTMKTLLKMSPLQSGQIYYTVASRILDDNTYNICTWTKVKVHNILLHIQGTLTCTYLSHSEQLAFEDYQYVDCRGNATLPHPSYHRLP</sequence>
<dbReference type="Gene3D" id="3.30.60.90">
    <property type="match status" value="1"/>
</dbReference>
<keyword evidence="19" id="KW-1185">Reference proteome</keyword>
<dbReference type="Gene3D" id="2.60.40.10">
    <property type="entry name" value="Immunoglobulins"/>
    <property type="match status" value="1"/>
</dbReference>
<evidence type="ECO:0000259" key="15">
    <source>
        <dbReference type="PROSITE" id="PS50030"/>
    </source>
</evidence>
<dbReference type="InterPro" id="IPR000433">
    <property type="entry name" value="Znf_ZZ"/>
</dbReference>
<evidence type="ECO:0000256" key="8">
    <source>
        <dbReference type="ARBA" id="ARBA00022833"/>
    </source>
</evidence>
<dbReference type="GO" id="GO:0012505">
    <property type="term" value="C:endomembrane system"/>
    <property type="evidence" value="ECO:0007669"/>
    <property type="project" value="UniProtKB-SubCell"/>
</dbReference>
<accession>A0A2I0U5I6</accession>
<evidence type="ECO:0000256" key="11">
    <source>
        <dbReference type="ARBA" id="ARBA00023329"/>
    </source>
</evidence>
<dbReference type="Proteomes" id="UP000233556">
    <property type="component" value="Unassembled WGS sequence"/>
</dbReference>
<dbReference type="InterPro" id="IPR043145">
    <property type="entry name" value="Znf_ZZ_sf"/>
</dbReference>
<dbReference type="SUPFAM" id="SSF46934">
    <property type="entry name" value="UBA-like"/>
    <property type="match status" value="1"/>
</dbReference>
<feature type="compositionally biased region" description="Polar residues" evidence="14">
    <location>
        <begin position="771"/>
        <end position="780"/>
    </location>
</feature>
<evidence type="ECO:0000313" key="18">
    <source>
        <dbReference type="EMBL" id="PKU41271.1"/>
    </source>
</evidence>
<feature type="compositionally biased region" description="Polar residues" evidence="14">
    <location>
        <begin position="850"/>
        <end position="861"/>
    </location>
</feature>
<dbReference type="InterPro" id="IPR056893">
    <property type="entry name" value="UBA_Nbr1_C"/>
</dbReference>
<dbReference type="Pfam" id="PF24932">
    <property type="entry name" value="UBA_NBR1_C"/>
    <property type="match status" value="1"/>
</dbReference>
<dbReference type="AlphaFoldDB" id="A0A2I0U5I6"/>
<evidence type="ECO:0008006" key="20">
    <source>
        <dbReference type="Google" id="ProtNLM"/>
    </source>
</evidence>
<dbReference type="SMART" id="SM00666">
    <property type="entry name" value="PB1"/>
    <property type="match status" value="1"/>
</dbReference>
<feature type="region of interest" description="Disordered" evidence="14">
    <location>
        <begin position="1"/>
        <end position="22"/>
    </location>
</feature>
<evidence type="ECO:0000256" key="9">
    <source>
        <dbReference type="ARBA" id="ARBA00022989"/>
    </source>
</evidence>
<dbReference type="PANTHER" id="PTHR28556">
    <property type="entry name" value="TRANSMEMBRANE PROTEIN 106B"/>
    <property type="match status" value="1"/>
</dbReference>
<evidence type="ECO:0000256" key="5">
    <source>
        <dbReference type="ARBA" id="ARBA00022692"/>
    </source>
</evidence>
<evidence type="ECO:0000256" key="3">
    <source>
        <dbReference type="ARBA" id="ARBA00004419"/>
    </source>
</evidence>
<dbReference type="SUPFAM" id="SSF54277">
    <property type="entry name" value="CAD &amp; PB1 domains"/>
    <property type="match status" value="1"/>
</dbReference>
<comment type="similarity">
    <text evidence="4">Belongs to the TMEM106 family.</text>
</comment>
<evidence type="ECO:0000256" key="13">
    <source>
        <dbReference type="SAM" id="Coils"/>
    </source>
</evidence>
<dbReference type="CDD" id="cd14319">
    <property type="entry name" value="UBA_NBR1"/>
    <property type="match status" value="1"/>
</dbReference>
<dbReference type="GO" id="GO:0070013">
    <property type="term" value="C:intracellular organelle lumen"/>
    <property type="evidence" value="ECO:0007669"/>
    <property type="project" value="UniProtKB-ARBA"/>
</dbReference>
<evidence type="ECO:0000256" key="7">
    <source>
        <dbReference type="ARBA" id="ARBA00022771"/>
    </source>
</evidence>
<reference evidence="19" key="1">
    <citation type="submission" date="2017-11" db="EMBL/GenBank/DDBJ databases">
        <authorList>
            <person name="Lima N.C."/>
            <person name="Parody-Merino A.M."/>
            <person name="Battley P.F."/>
            <person name="Fidler A.E."/>
            <person name="Prosdocimi F."/>
        </authorList>
    </citation>
    <scope>NUCLEOTIDE SEQUENCE [LARGE SCALE GENOMIC DNA]</scope>
</reference>
<feature type="coiled-coil region" evidence="13">
    <location>
        <begin position="343"/>
        <end position="384"/>
    </location>
</feature>
<evidence type="ECO:0000256" key="14">
    <source>
        <dbReference type="SAM" id="MobiDB-lite"/>
    </source>
</evidence>
<dbReference type="GO" id="GO:0005776">
    <property type="term" value="C:autophagosome"/>
    <property type="evidence" value="ECO:0007669"/>
    <property type="project" value="UniProtKB-SubCell"/>
</dbReference>
<dbReference type="CDD" id="cd02340">
    <property type="entry name" value="ZZ_NBR1_like"/>
    <property type="match status" value="1"/>
</dbReference>
<dbReference type="SUPFAM" id="SSF57850">
    <property type="entry name" value="RING/U-box"/>
    <property type="match status" value="1"/>
</dbReference>
<dbReference type="InterPro" id="IPR015940">
    <property type="entry name" value="UBA"/>
</dbReference>
<evidence type="ECO:0000259" key="17">
    <source>
        <dbReference type="PROSITE" id="PS51745"/>
    </source>
</evidence>
<feature type="domain" description="ZZ-type" evidence="16">
    <location>
        <begin position="242"/>
        <end position="294"/>
    </location>
</feature>
<dbReference type="InterPro" id="IPR013783">
    <property type="entry name" value="Ig-like_fold"/>
</dbReference>
<evidence type="ECO:0000256" key="10">
    <source>
        <dbReference type="ARBA" id="ARBA00023136"/>
    </source>
</evidence>
<dbReference type="FunFam" id="1.10.8.10:FF:000033">
    <property type="entry name" value="Next to BRCA1 gene 1 protein"/>
    <property type="match status" value="1"/>
</dbReference>
<dbReference type="PANTHER" id="PTHR28556:SF3">
    <property type="entry name" value="TRANSMEMBRANE PROTEIN 106A"/>
    <property type="match status" value="1"/>
</dbReference>
<dbReference type="SMART" id="SM00291">
    <property type="entry name" value="ZnF_ZZ"/>
    <property type="match status" value="1"/>
</dbReference>
<proteinExistence type="inferred from homology"/>
<keyword evidence="5" id="KW-0812">Transmembrane</keyword>
<dbReference type="EMBL" id="KZ506140">
    <property type="protein sequence ID" value="PKU41271.1"/>
    <property type="molecule type" value="Genomic_DNA"/>
</dbReference>
<dbReference type="PROSITE" id="PS50030">
    <property type="entry name" value="UBA"/>
    <property type="match status" value="1"/>
</dbReference>
<feature type="region of interest" description="Disordered" evidence="14">
    <location>
        <begin position="676"/>
        <end position="749"/>
    </location>
</feature>
<dbReference type="PROSITE" id="PS01357">
    <property type="entry name" value="ZF_ZZ_1"/>
    <property type="match status" value="1"/>
</dbReference>
<evidence type="ECO:0000256" key="4">
    <source>
        <dbReference type="ARBA" id="ARBA00008111"/>
    </source>
</evidence>
<dbReference type="GO" id="GO:0008270">
    <property type="term" value="F:zinc ion binding"/>
    <property type="evidence" value="ECO:0007669"/>
    <property type="project" value="UniProtKB-KW"/>
</dbReference>
<keyword evidence="7 12" id="KW-0863">Zinc-finger</keyword>
<gene>
    <name evidence="18" type="ORF">llap_8419</name>
</gene>
<dbReference type="InterPro" id="IPR032350">
    <property type="entry name" value="Nbr1_FW"/>
</dbReference>
<feature type="domain" description="PB1" evidence="17">
    <location>
        <begin position="23"/>
        <end position="104"/>
    </location>
</feature>
<keyword evidence="11" id="KW-0968">Cytoplasmic vesicle</keyword>
<dbReference type="InterPro" id="IPR034852">
    <property type="entry name" value="PB1_Nbr1"/>
</dbReference>
<dbReference type="FunFam" id="3.10.20.90:FF:000291">
    <property type="entry name" value="Next to BRCA1 gene 1 protein"/>
    <property type="match status" value="1"/>
</dbReference>
<dbReference type="InterPro" id="IPR009060">
    <property type="entry name" value="UBA-like_sf"/>
</dbReference>
<keyword evidence="9" id="KW-1133">Transmembrane helix</keyword>
<keyword evidence="6" id="KW-0479">Metal-binding</keyword>
<dbReference type="OrthoDB" id="661148at2759"/>
<dbReference type="Pfam" id="PF21002">
    <property type="entry name" value="TMEM106_N"/>
    <property type="match status" value="1"/>
</dbReference>
<dbReference type="Pfam" id="PF00564">
    <property type="entry name" value="PB1"/>
    <property type="match status" value="1"/>
</dbReference>
<evidence type="ECO:0000256" key="2">
    <source>
        <dbReference type="ARBA" id="ARBA00004308"/>
    </source>
</evidence>
<dbReference type="CDD" id="cd06396">
    <property type="entry name" value="PB1_NBR1"/>
    <property type="match status" value="1"/>
</dbReference>
<dbReference type="InterPro" id="IPR048509">
    <property type="entry name" value="TMEM106_C"/>
</dbReference>
<keyword evidence="10" id="KW-0472">Membrane</keyword>
<organism evidence="18 19">
    <name type="scientific">Limosa lapponica baueri</name>
    <dbReference type="NCBI Taxonomy" id="1758121"/>
    <lineage>
        <taxon>Eukaryota</taxon>
        <taxon>Metazoa</taxon>
        <taxon>Chordata</taxon>
        <taxon>Craniata</taxon>
        <taxon>Vertebrata</taxon>
        <taxon>Euteleostomi</taxon>
        <taxon>Archelosauria</taxon>
        <taxon>Archosauria</taxon>
        <taxon>Dinosauria</taxon>
        <taxon>Saurischia</taxon>
        <taxon>Theropoda</taxon>
        <taxon>Coelurosauria</taxon>
        <taxon>Aves</taxon>
        <taxon>Neognathae</taxon>
        <taxon>Neoaves</taxon>
        <taxon>Charadriiformes</taxon>
        <taxon>Scolopacidae</taxon>
        <taxon>Limosa</taxon>
    </lineage>
</organism>